<keyword evidence="1" id="KW-0812">Transmembrane</keyword>
<feature type="chain" id="PRO_5024427063" evidence="2">
    <location>
        <begin position="20"/>
        <end position="215"/>
    </location>
</feature>
<proteinExistence type="predicted"/>
<dbReference type="WBParaSite" id="MCU_000680-RA">
    <property type="protein sequence ID" value="MCU_000680-RA"/>
    <property type="gene ID" value="MCU_000680"/>
</dbReference>
<evidence type="ECO:0000256" key="2">
    <source>
        <dbReference type="SAM" id="SignalP"/>
    </source>
</evidence>
<feature type="signal peptide" evidence="2">
    <location>
        <begin position="1"/>
        <end position="19"/>
    </location>
</feature>
<sequence length="215" mass="23708">MILGIFLFVFLLCPAFSSSSTLFEKDCSRFGGRVLKHQCVLSSHLNETIIGIDLSNSNLSRLPDSVYSKDLLFLYIFGNPEMKPLESLCSCTSLTRLLLDSAAKCPGGHYSWNSTDSLLNGTIRVCENQLDFCRTSSRDLSCPSNSACVFNGPGCFNCLCLSDYFGFRCLSHGTFPTIIFVLSTLGVMIVICGLLLLYRLTGRQAAYQEVPSQEI</sequence>
<protein>
    <submittedName>
        <fullName evidence="4">EGF-like domain-containing protein</fullName>
    </submittedName>
</protein>
<evidence type="ECO:0000259" key="3">
    <source>
        <dbReference type="PROSITE" id="PS00022"/>
    </source>
</evidence>
<dbReference type="PANTHER" id="PTHR15926">
    <property type="entry name" value="ALL-TRANS RETINOIC ACID-INDUCED DIFFERENTIATION FACTOR"/>
    <property type="match status" value="1"/>
</dbReference>
<organism evidence="4">
    <name type="scientific">Mesocestoides corti</name>
    <name type="common">Flatworm</name>
    <dbReference type="NCBI Taxonomy" id="53468"/>
    <lineage>
        <taxon>Eukaryota</taxon>
        <taxon>Metazoa</taxon>
        <taxon>Spiralia</taxon>
        <taxon>Lophotrochozoa</taxon>
        <taxon>Platyhelminthes</taxon>
        <taxon>Cestoda</taxon>
        <taxon>Eucestoda</taxon>
        <taxon>Cyclophyllidea</taxon>
        <taxon>Mesocestoididae</taxon>
        <taxon>Mesocestoides</taxon>
    </lineage>
</organism>
<evidence type="ECO:0000256" key="1">
    <source>
        <dbReference type="SAM" id="Phobius"/>
    </source>
</evidence>
<keyword evidence="1" id="KW-1133">Transmembrane helix</keyword>
<dbReference type="AlphaFoldDB" id="A0A5K3EJP5"/>
<evidence type="ECO:0000313" key="4">
    <source>
        <dbReference type="WBParaSite" id="MCU_000680-RA"/>
    </source>
</evidence>
<keyword evidence="2" id="KW-0732">Signal</keyword>
<dbReference type="PANTHER" id="PTHR15926:SF1">
    <property type="entry name" value="ALL-TRANS RETINOIC ACID-INDUCED DIFFERENTIATION FACTOR"/>
    <property type="match status" value="1"/>
</dbReference>
<dbReference type="PROSITE" id="PS00022">
    <property type="entry name" value="EGF_1"/>
    <property type="match status" value="1"/>
</dbReference>
<feature type="domain" description="EGF-like" evidence="3">
    <location>
        <begin position="158"/>
        <end position="169"/>
    </location>
</feature>
<reference evidence="4" key="1">
    <citation type="submission" date="2019-11" db="UniProtKB">
        <authorList>
            <consortium name="WormBaseParasite"/>
        </authorList>
    </citation>
    <scope>IDENTIFICATION</scope>
</reference>
<keyword evidence="1" id="KW-0472">Membrane</keyword>
<dbReference type="InterPro" id="IPR000742">
    <property type="entry name" value="EGF"/>
</dbReference>
<name>A0A5K3EJP5_MESCO</name>
<feature type="transmembrane region" description="Helical" evidence="1">
    <location>
        <begin position="178"/>
        <end position="198"/>
    </location>
</feature>
<dbReference type="InterPro" id="IPR042350">
    <property type="entry name" value="ATRAID"/>
</dbReference>
<accession>A0A5K3EJP5</accession>